<gene>
    <name evidence="2" type="ORF">SAMN04487944_11734</name>
</gene>
<organism evidence="2 3">
    <name type="scientific">Gracilibacillus ureilyticus</name>
    <dbReference type="NCBI Taxonomy" id="531814"/>
    <lineage>
        <taxon>Bacteria</taxon>
        <taxon>Bacillati</taxon>
        <taxon>Bacillota</taxon>
        <taxon>Bacilli</taxon>
        <taxon>Bacillales</taxon>
        <taxon>Bacillaceae</taxon>
        <taxon>Gracilibacillus</taxon>
    </lineage>
</organism>
<keyword evidence="3" id="KW-1185">Reference proteome</keyword>
<dbReference type="Proteomes" id="UP000199687">
    <property type="component" value="Unassembled WGS sequence"/>
</dbReference>
<dbReference type="OrthoDB" id="2453019at2"/>
<evidence type="ECO:0000313" key="3">
    <source>
        <dbReference type="Proteomes" id="UP000199687"/>
    </source>
</evidence>
<dbReference type="InterPro" id="IPR025618">
    <property type="entry name" value="YtpI"/>
</dbReference>
<protein>
    <submittedName>
        <fullName evidence="2">YtpI-like protein</fullName>
    </submittedName>
</protein>
<feature type="transmembrane region" description="Helical" evidence="1">
    <location>
        <begin position="6"/>
        <end position="26"/>
    </location>
</feature>
<dbReference type="RefSeq" id="WP_089742679.1">
    <property type="nucleotide sequence ID" value="NZ_FOGL01000017.1"/>
</dbReference>
<dbReference type="Pfam" id="PF14007">
    <property type="entry name" value="YtpI"/>
    <property type="match status" value="1"/>
</dbReference>
<evidence type="ECO:0000313" key="2">
    <source>
        <dbReference type="EMBL" id="SES07455.1"/>
    </source>
</evidence>
<keyword evidence="1" id="KW-1133">Transmembrane helix</keyword>
<proteinExistence type="predicted"/>
<name>A0A1H9UDC4_9BACI</name>
<keyword evidence="1" id="KW-0812">Transmembrane</keyword>
<dbReference type="STRING" id="531814.SAMN04487944_11734"/>
<sequence>MVIFPIVIVVSFILYVYYKVMIIRSADPLIQEITNAKARLSLGFCISFFGVNQYLFYETQLALFIAILFFIIGGLQGYAGWKRYHHYKSEFNKRETASV</sequence>
<dbReference type="EMBL" id="FOGL01000017">
    <property type="protein sequence ID" value="SES07455.1"/>
    <property type="molecule type" value="Genomic_DNA"/>
</dbReference>
<feature type="transmembrane region" description="Helical" evidence="1">
    <location>
        <begin position="38"/>
        <end position="55"/>
    </location>
</feature>
<dbReference type="AlphaFoldDB" id="A0A1H9UDC4"/>
<feature type="transmembrane region" description="Helical" evidence="1">
    <location>
        <begin position="61"/>
        <end position="81"/>
    </location>
</feature>
<keyword evidence="1" id="KW-0472">Membrane</keyword>
<accession>A0A1H9UDC4</accession>
<evidence type="ECO:0000256" key="1">
    <source>
        <dbReference type="SAM" id="Phobius"/>
    </source>
</evidence>
<reference evidence="2 3" key="1">
    <citation type="submission" date="2016-10" db="EMBL/GenBank/DDBJ databases">
        <authorList>
            <person name="de Groot N.N."/>
        </authorList>
    </citation>
    <scope>NUCLEOTIDE SEQUENCE [LARGE SCALE GENOMIC DNA]</scope>
    <source>
        <strain evidence="2 3">CGMCC 1.7727</strain>
    </source>
</reference>